<keyword evidence="1" id="KW-0812">Transmembrane</keyword>
<sequence>MNISLISAGEVLCRVSRVTTIEASINASEDNQGQWFKRDRGVGSDNAPFFSFTTGRLQKEYRHSLAMLKRIKPPFELCRSELLISEAYKSRFTDQNILQFGKIDFLNSSSFIQFDHDHYYYYLLIRIYVLLPVFAIALTTALPLVEHLLSRFVQNWDSFHDGMQIRSLRSSAAKRCCLLRQLIRHSAITAVNDANH</sequence>
<proteinExistence type="predicted"/>
<gene>
    <name evidence="2" type="ORF">D917_07198</name>
</gene>
<protein>
    <submittedName>
        <fullName evidence="2">Uncharacterized protein</fullName>
    </submittedName>
</protein>
<accession>A0A1Y3ETK0</accession>
<name>A0A1Y3ETK0_9BILA</name>
<reference evidence="2 3" key="1">
    <citation type="submission" date="2015-04" db="EMBL/GenBank/DDBJ databases">
        <title>Draft genome of the roundworm Trichinella nativa.</title>
        <authorList>
            <person name="Mitreva M."/>
        </authorList>
    </citation>
    <scope>NUCLEOTIDE SEQUENCE [LARGE SCALE GENOMIC DNA]</scope>
    <source>
        <strain evidence="2 3">ISS45</strain>
    </source>
</reference>
<comment type="caution">
    <text evidence="2">The sequence shown here is derived from an EMBL/GenBank/DDBJ whole genome shotgun (WGS) entry which is preliminary data.</text>
</comment>
<keyword evidence="1" id="KW-1133">Transmembrane helix</keyword>
<evidence type="ECO:0000313" key="3">
    <source>
        <dbReference type="Proteomes" id="UP000243006"/>
    </source>
</evidence>
<dbReference type="AlphaFoldDB" id="A0A1Y3ETK0"/>
<feature type="transmembrane region" description="Helical" evidence="1">
    <location>
        <begin position="119"/>
        <end position="145"/>
    </location>
</feature>
<dbReference type="Proteomes" id="UP000243006">
    <property type="component" value="Unassembled WGS sequence"/>
</dbReference>
<keyword evidence="1" id="KW-0472">Membrane</keyword>
<dbReference type="EMBL" id="LVZM01005290">
    <property type="protein sequence ID" value="OUC47087.1"/>
    <property type="molecule type" value="Genomic_DNA"/>
</dbReference>
<organism evidence="2 3">
    <name type="scientific">Trichinella nativa</name>
    <dbReference type="NCBI Taxonomy" id="6335"/>
    <lineage>
        <taxon>Eukaryota</taxon>
        <taxon>Metazoa</taxon>
        <taxon>Ecdysozoa</taxon>
        <taxon>Nematoda</taxon>
        <taxon>Enoplea</taxon>
        <taxon>Dorylaimia</taxon>
        <taxon>Trichinellida</taxon>
        <taxon>Trichinellidae</taxon>
        <taxon>Trichinella</taxon>
    </lineage>
</organism>
<evidence type="ECO:0000313" key="2">
    <source>
        <dbReference type="EMBL" id="OUC47087.1"/>
    </source>
</evidence>
<evidence type="ECO:0000256" key="1">
    <source>
        <dbReference type="SAM" id="Phobius"/>
    </source>
</evidence>